<organism evidence="1 2">
    <name type="scientific">Paraclostridium ghonii</name>
    <dbReference type="NCBI Taxonomy" id="29358"/>
    <lineage>
        <taxon>Bacteria</taxon>
        <taxon>Bacillati</taxon>
        <taxon>Bacillota</taxon>
        <taxon>Clostridia</taxon>
        <taxon>Peptostreptococcales</taxon>
        <taxon>Peptostreptococcaceae</taxon>
        <taxon>Paraclostridium</taxon>
    </lineage>
</organism>
<dbReference type="EMBL" id="JAUSWG010000003">
    <property type="protein sequence ID" value="MDQ0555902.1"/>
    <property type="molecule type" value="Genomic_DNA"/>
</dbReference>
<dbReference type="PROSITE" id="PS51257">
    <property type="entry name" value="PROKAR_LIPOPROTEIN"/>
    <property type="match status" value="1"/>
</dbReference>
<dbReference type="RefSeq" id="WP_307504034.1">
    <property type="nucleotide sequence ID" value="NZ_BAAACE010000014.1"/>
</dbReference>
<sequence>MRKCLLISFCLIIFSIFLIGCDTNTNKNKLKLIRNHDTERSILGMGLDYDIENIKKGKYEVNFYAQEYKKGEFVKEHRLYNLTLNIDSKNKKVPVSIYQESKNINLFIDENSQDITLDFFEDSGMGIALSGIEVEKKLKLNKDVPVAIYSIEGDDNSVSIVDIEGDYELGSNEKDLVIFMKITQNN</sequence>
<evidence type="ECO:0000313" key="1">
    <source>
        <dbReference type="EMBL" id="MDQ0555902.1"/>
    </source>
</evidence>
<dbReference type="Proteomes" id="UP001232584">
    <property type="component" value="Unassembled WGS sequence"/>
</dbReference>
<evidence type="ECO:0008006" key="3">
    <source>
        <dbReference type="Google" id="ProtNLM"/>
    </source>
</evidence>
<proteinExistence type="predicted"/>
<protein>
    <recommendedName>
        <fullName evidence="3">Lipoprotein</fullName>
    </recommendedName>
</protein>
<evidence type="ECO:0000313" key="2">
    <source>
        <dbReference type="Proteomes" id="UP001232584"/>
    </source>
</evidence>
<name>A0ABU0MYA8_9FIRM</name>
<gene>
    <name evidence="1" type="ORF">QOZ92_001015</name>
</gene>
<accession>A0ABU0MYA8</accession>
<reference evidence="1 2" key="1">
    <citation type="submission" date="2023-07" db="EMBL/GenBank/DDBJ databases">
        <title>Genomic Encyclopedia of Type Strains, Phase IV (KMG-IV): sequencing the most valuable type-strain genomes for metagenomic binning, comparative biology and taxonomic classification.</title>
        <authorList>
            <person name="Goeker M."/>
        </authorList>
    </citation>
    <scope>NUCLEOTIDE SEQUENCE [LARGE SCALE GENOMIC DNA]</scope>
    <source>
        <strain evidence="1 2">DSM 15049</strain>
    </source>
</reference>
<comment type="caution">
    <text evidence="1">The sequence shown here is derived from an EMBL/GenBank/DDBJ whole genome shotgun (WGS) entry which is preliminary data.</text>
</comment>
<keyword evidence="2" id="KW-1185">Reference proteome</keyword>